<organism evidence="11 12">
    <name type="scientific">Pseudaquabacterium pictum</name>
    <dbReference type="NCBI Taxonomy" id="2315236"/>
    <lineage>
        <taxon>Bacteria</taxon>
        <taxon>Pseudomonadati</taxon>
        <taxon>Pseudomonadota</taxon>
        <taxon>Betaproteobacteria</taxon>
        <taxon>Burkholderiales</taxon>
        <taxon>Sphaerotilaceae</taxon>
        <taxon>Pseudaquabacterium</taxon>
    </lineage>
</organism>
<comment type="subcellular location">
    <subcellularLocation>
        <location evidence="1 9">Cell inner membrane</location>
        <topology evidence="1 9">Multi-pass membrane protein</topology>
    </subcellularLocation>
</comment>
<evidence type="ECO:0000313" key="11">
    <source>
        <dbReference type="EMBL" id="GCL64191.1"/>
    </source>
</evidence>
<keyword evidence="4 9" id="KW-0997">Cell inner membrane</keyword>
<evidence type="ECO:0000256" key="1">
    <source>
        <dbReference type="ARBA" id="ARBA00004429"/>
    </source>
</evidence>
<comment type="function">
    <text evidence="9">Part of the tripartite ATP-independent periplasmic (TRAP) transport system.</text>
</comment>
<dbReference type="Pfam" id="PF04290">
    <property type="entry name" value="DctQ"/>
    <property type="match status" value="1"/>
</dbReference>
<protein>
    <recommendedName>
        <fullName evidence="9">TRAP transporter small permease protein</fullName>
    </recommendedName>
</protein>
<evidence type="ECO:0000256" key="9">
    <source>
        <dbReference type="RuleBase" id="RU369079"/>
    </source>
</evidence>
<keyword evidence="12" id="KW-1185">Reference proteome</keyword>
<evidence type="ECO:0000256" key="2">
    <source>
        <dbReference type="ARBA" id="ARBA00022448"/>
    </source>
</evidence>
<accession>A0A480AS03</accession>
<dbReference type="EMBL" id="BJCL01000008">
    <property type="protein sequence ID" value="GCL64191.1"/>
    <property type="molecule type" value="Genomic_DNA"/>
</dbReference>
<evidence type="ECO:0000256" key="4">
    <source>
        <dbReference type="ARBA" id="ARBA00022519"/>
    </source>
</evidence>
<dbReference type="Proteomes" id="UP000301751">
    <property type="component" value="Unassembled WGS sequence"/>
</dbReference>
<feature type="transmembrane region" description="Helical" evidence="9">
    <location>
        <begin position="86"/>
        <end position="104"/>
    </location>
</feature>
<dbReference type="GO" id="GO:0015740">
    <property type="term" value="P:C4-dicarboxylate transport"/>
    <property type="evidence" value="ECO:0007669"/>
    <property type="project" value="TreeGrafter"/>
</dbReference>
<evidence type="ECO:0000259" key="10">
    <source>
        <dbReference type="Pfam" id="PF04290"/>
    </source>
</evidence>
<feature type="transmembrane region" description="Helical" evidence="9">
    <location>
        <begin position="46"/>
        <end position="65"/>
    </location>
</feature>
<proteinExistence type="inferred from homology"/>
<evidence type="ECO:0000256" key="6">
    <source>
        <dbReference type="ARBA" id="ARBA00022989"/>
    </source>
</evidence>
<dbReference type="AlphaFoldDB" id="A0A480AS03"/>
<sequence length="167" mass="17813">MKRLLDALCGLLAGVALFAIMALTLVDVLGRKLLNHSITGSLELTEILMVVVIFAALPLVSLHGEHVVFDSLDHLMPPWLHRLQQAVVDLGCAAALGGLAWLMWEKAAQMASYGDTTAQLQLPMGPFVQLMAVLCGLTALVHLLLMLQPTSHHHIGVDDDVPAGGAT</sequence>
<keyword evidence="6 9" id="KW-1133">Transmembrane helix</keyword>
<keyword evidence="7 9" id="KW-0472">Membrane</keyword>
<evidence type="ECO:0000256" key="3">
    <source>
        <dbReference type="ARBA" id="ARBA00022475"/>
    </source>
</evidence>
<dbReference type="InterPro" id="IPR007387">
    <property type="entry name" value="TRAP_DctQ"/>
</dbReference>
<evidence type="ECO:0000313" key="12">
    <source>
        <dbReference type="Proteomes" id="UP000301751"/>
    </source>
</evidence>
<feature type="domain" description="Tripartite ATP-independent periplasmic transporters DctQ component" evidence="10">
    <location>
        <begin position="20"/>
        <end position="147"/>
    </location>
</feature>
<feature type="transmembrane region" description="Helical" evidence="9">
    <location>
        <begin position="124"/>
        <end position="145"/>
    </location>
</feature>
<comment type="caution">
    <text evidence="9">Lacks conserved residue(s) required for the propagation of feature annotation.</text>
</comment>
<evidence type="ECO:0000256" key="5">
    <source>
        <dbReference type="ARBA" id="ARBA00022692"/>
    </source>
</evidence>
<comment type="subunit">
    <text evidence="9">The complex comprises the extracytoplasmic solute receptor protein and the two transmembrane proteins.</text>
</comment>
<gene>
    <name evidence="11" type="ORF">AQPW35_32720</name>
</gene>
<name>A0A480AS03_9BURK</name>
<dbReference type="PANTHER" id="PTHR35011">
    <property type="entry name" value="2,3-DIKETO-L-GULONATE TRAP TRANSPORTER SMALL PERMEASE PROTEIN YIAM"/>
    <property type="match status" value="1"/>
</dbReference>
<reference evidence="12" key="1">
    <citation type="submission" date="2019-03" db="EMBL/GenBank/DDBJ databases">
        <title>Aquabacterium pictum sp.nov., the first bacteriochlorophyll a-containing freshwater bacterium in the genus Aquabacterium of the class Betaproteobacteria.</title>
        <authorList>
            <person name="Hirose S."/>
            <person name="Tank M."/>
            <person name="Hara E."/>
            <person name="Tamaki H."/>
            <person name="Takaichi S."/>
            <person name="Haruta S."/>
            <person name="Hanada S."/>
        </authorList>
    </citation>
    <scope>NUCLEOTIDE SEQUENCE [LARGE SCALE GENOMIC DNA]</scope>
    <source>
        <strain evidence="12">W35</strain>
    </source>
</reference>
<evidence type="ECO:0000256" key="7">
    <source>
        <dbReference type="ARBA" id="ARBA00023136"/>
    </source>
</evidence>
<dbReference type="GO" id="GO:0005886">
    <property type="term" value="C:plasma membrane"/>
    <property type="evidence" value="ECO:0007669"/>
    <property type="project" value="UniProtKB-SubCell"/>
</dbReference>
<dbReference type="OrthoDB" id="2877624at2"/>
<dbReference type="InterPro" id="IPR055348">
    <property type="entry name" value="DctQ"/>
</dbReference>
<keyword evidence="3" id="KW-1003">Cell membrane</keyword>
<comment type="caution">
    <text evidence="11">The sequence shown here is derived from an EMBL/GenBank/DDBJ whole genome shotgun (WGS) entry which is preliminary data.</text>
</comment>
<dbReference type="PANTHER" id="PTHR35011:SF10">
    <property type="entry name" value="TRAP TRANSPORTER SMALL PERMEASE PROTEIN"/>
    <property type="match status" value="1"/>
</dbReference>
<comment type="similarity">
    <text evidence="8 9">Belongs to the TRAP transporter small permease family.</text>
</comment>
<keyword evidence="5 9" id="KW-0812">Transmembrane</keyword>
<evidence type="ECO:0000256" key="8">
    <source>
        <dbReference type="ARBA" id="ARBA00038436"/>
    </source>
</evidence>
<keyword evidence="2 9" id="KW-0813">Transport</keyword>
<dbReference type="RefSeq" id="WP_137733914.1">
    <property type="nucleotide sequence ID" value="NZ_BJCL01000008.1"/>
</dbReference>
<dbReference type="GO" id="GO:0022857">
    <property type="term" value="F:transmembrane transporter activity"/>
    <property type="evidence" value="ECO:0007669"/>
    <property type="project" value="UniProtKB-UniRule"/>
</dbReference>